<reference evidence="8" key="2">
    <citation type="journal article" date="2010" name="Genome Res.">
        <title>Population genomic sequencing of Coccidioides fungi reveals recent hybridization and transposon control.</title>
        <authorList>
            <person name="Neafsey D.E."/>
            <person name="Barker B.M."/>
            <person name="Sharpton T.J."/>
            <person name="Stajich J.E."/>
            <person name="Park D.J."/>
            <person name="Whiston E."/>
            <person name="Hung C.-Y."/>
            <person name="McMahan C."/>
            <person name="White J."/>
            <person name="Sykes S."/>
            <person name="Heiman D."/>
            <person name="Young S."/>
            <person name="Zeng Q."/>
            <person name="Abouelleil A."/>
            <person name="Aftuck L."/>
            <person name="Bessette D."/>
            <person name="Brown A."/>
            <person name="FitzGerald M."/>
            <person name="Lui A."/>
            <person name="Macdonald J.P."/>
            <person name="Priest M."/>
            <person name="Orbach M.J."/>
            <person name="Galgiani J.N."/>
            <person name="Kirkland T.N."/>
            <person name="Cole G.T."/>
            <person name="Birren B.W."/>
            <person name="Henn M.R."/>
            <person name="Taylor J.W."/>
            <person name="Rounsley S.D."/>
        </authorList>
    </citation>
    <scope>GENOME REANNOTATION</scope>
    <source>
        <strain evidence="8">RS</strain>
    </source>
</reference>
<dbReference type="Gene3D" id="3.90.550.10">
    <property type="entry name" value="Spore Coat Polysaccharide Biosynthesis Protein SpsA, Chain A"/>
    <property type="match status" value="1"/>
</dbReference>
<dbReference type="InterPro" id="IPR026461">
    <property type="entry name" value="Trfase_2_rSAM/seldom_assoc"/>
</dbReference>
<comment type="subcellular location">
    <subcellularLocation>
        <location evidence="1">Cell membrane</location>
    </subcellularLocation>
</comment>
<organism evidence="7 8">
    <name type="scientific">Coccidioides immitis (strain RS)</name>
    <name type="common">Valley fever fungus</name>
    <dbReference type="NCBI Taxonomy" id="246410"/>
    <lineage>
        <taxon>Eukaryota</taxon>
        <taxon>Fungi</taxon>
        <taxon>Dikarya</taxon>
        <taxon>Ascomycota</taxon>
        <taxon>Pezizomycotina</taxon>
        <taxon>Eurotiomycetes</taxon>
        <taxon>Eurotiomycetidae</taxon>
        <taxon>Onygenales</taxon>
        <taxon>Onygenaceae</taxon>
        <taxon>Coccidioides</taxon>
    </lineage>
</organism>
<dbReference type="PANTHER" id="PTHR43646">
    <property type="entry name" value="GLYCOSYLTRANSFERASE"/>
    <property type="match status" value="1"/>
</dbReference>
<dbReference type="STRING" id="246410.J3K2U5"/>
<gene>
    <name evidence="7" type="ORF">CIMG_12972</name>
</gene>
<dbReference type="CDD" id="cd02522">
    <property type="entry name" value="GT_2_like_a"/>
    <property type="match status" value="1"/>
</dbReference>
<dbReference type="KEGG" id="cim:CIMG_12972"/>
<dbReference type="SUPFAM" id="SSF53448">
    <property type="entry name" value="Nucleotide-diphospho-sugar transferases"/>
    <property type="match status" value="2"/>
</dbReference>
<keyword evidence="6" id="KW-1133">Transmembrane helix</keyword>
<dbReference type="PANTHER" id="PTHR43646:SF2">
    <property type="entry name" value="GLYCOSYLTRANSFERASE 2-LIKE DOMAIN-CONTAINING PROTEIN"/>
    <property type="match status" value="1"/>
</dbReference>
<dbReference type="InterPro" id="IPR029044">
    <property type="entry name" value="Nucleotide-diphossugar_trans"/>
</dbReference>
<keyword evidence="2" id="KW-1003">Cell membrane</keyword>
<dbReference type="GeneID" id="24164599"/>
<dbReference type="InParanoid" id="J3K2U5"/>
<evidence type="ECO:0000256" key="5">
    <source>
        <dbReference type="ARBA" id="ARBA00023136"/>
    </source>
</evidence>
<keyword evidence="5 6" id="KW-0472">Membrane</keyword>
<dbReference type="VEuPathDB" id="FungiDB:CIMG_12972"/>
<accession>J3K2U5</accession>
<keyword evidence="6" id="KW-0812">Transmembrane</keyword>
<dbReference type="InterPro" id="IPR018641">
    <property type="entry name" value="Trfase_1_rSAM/seldom-assoc"/>
</dbReference>
<proteinExistence type="predicted"/>
<dbReference type="GO" id="GO:0005886">
    <property type="term" value="C:plasma membrane"/>
    <property type="evidence" value="ECO:0007669"/>
    <property type="project" value="UniProtKB-SubCell"/>
</dbReference>
<dbReference type="RefSeq" id="XP_001240028.2">
    <property type="nucleotide sequence ID" value="XM_001240027.2"/>
</dbReference>
<evidence type="ECO:0000256" key="1">
    <source>
        <dbReference type="ARBA" id="ARBA00004236"/>
    </source>
</evidence>
<evidence type="ECO:0000256" key="3">
    <source>
        <dbReference type="ARBA" id="ARBA00022676"/>
    </source>
</evidence>
<dbReference type="AlphaFoldDB" id="J3K2U5"/>
<dbReference type="GO" id="GO:0016757">
    <property type="term" value="F:glycosyltransferase activity"/>
    <property type="evidence" value="ECO:0007669"/>
    <property type="project" value="UniProtKB-KW"/>
</dbReference>
<name>J3K2U5_COCIM</name>
<sequence>MLSSTSTWIVTSILAIILFRYFYHRHQPAPSFTVSPLTDNHEHPVDHPIAIVIPSLDESLLFQTISRLFDTFVLKNEGRKEPTVVVVHAGRDTSNEIPVQLRVMMAAHPTLHVRRYTAPPSRGAQQNYGATYVATVAPHAAVYLFLHADTLLPQGWDAAILSTLSSPKPPALATFSLSLPPPVSTPLRTMLWGANLRARRGGWPYGDQAYFLTRQTFDAVGGFPNVPIMEDVELLRRIRTRVKDGTVRVLPIAVQTSPRRWKQKGVLRNTILNQLIMTAWVCGVSPRTIYRWYYGVDPTFVMDPPRRHLALFARFPSPGKCKTRLIPRLGAEGASTFAQAALIDILHLFSTNPSACQKTLFYTPTTAHEEILHLLRQESLDSSWSIHPQPDHPDLGARLSDALIHLRNRLTTTVASLPEQSVTFIGMDCFDLTPTLVESSMACISSTPKVAHMYPARDGGYALLTVPLGCDAERVFGNIPWSCERTGAVQIERLREVGLSCVVGEVLGDVDDPADLEELWMKRDGRKREYPRTIAYLESNM</sequence>
<dbReference type="Proteomes" id="UP000001261">
    <property type="component" value="Unassembled WGS sequence"/>
</dbReference>
<keyword evidence="3" id="KW-0328">Glycosyltransferase</keyword>
<evidence type="ECO:0000256" key="2">
    <source>
        <dbReference type="ARBA" id="ARBA00022475"/>
    </source>
</evidence>
<evidence type="ECO:0000256" key="6">
    <source>
        <dbReference type="SAM" id="Phobius"/>
    </source>
</evidence>
<keyword evidence="4 7" id="KW-0808">Transferase</keyword>
<feature type="transmembrane region" description="Helical" evidence="6">
    <location>
        <begin position="6"/>
        <end position="23"/>
    </location>
</feature>
<evidence type="ECO:0000313" key="7">
    <source>
        <dbReference type="EMBL" id="EAS28445.3"/>
    </source>
</evidence>
<reference evidence="8" key="1">
    <citation type="journal article" date="2009" name="Genome Res.">
        <title>Comparative genomic analyses of the human fungal pathogens Coccidioides and their relatives.</title>
        <authorList>
            <person name="Sharpton T.J."/>
            <person name="Stajich J.E."/>
            <person name="Rounsley S.D."/>
            <person name="Gardner M.J."/>
            <person name="Wortman J.R."/>
            <person name="Jordar V.S."/>
            <person name="Maiti R."/>
            <person name="Kodira C.D."/>
            <person name="Neafsey D.E."/>
            <person name="Zeng Q."/>
            <person name="Hung C.-Y."/>
            <person name="McMahan C."/>
            <person name="Muszewska A."/>
            <person name="Grynberg M."/>
            <person name="Mandel M.A."/>
            <person name="Kellner E.M."/>
            <person name="Barker B.M."/>
            <person name="Galgiani J.N."/>
            <person name="Orbach M.J."/>
            <person name="Kirkland T.N."/>
            <person name="Cole G.T."/>
            <person name="Henn M.R."/>
            <person name="Birren B.W."/>
            <person name="Taylor J.W."/>
        </authorList>
    </citation>
    <scope>NUCLEOTIDE SEQUENCE [LARGE SCALE GENOMIC DNA]</scope>
    <source>
        <strain evidence="8">RS</strain>
    </source>
</reference>
<dbReference type="Pfam" id="PF09837">
    <property type="entry name" value="DUF2064"/>
    <property type="match status" value="1"/>
</dbReference>
<evidence type="ECO:0000256" key="4">
    <source>
        <dbReference type="ARBA" id="ARBA00022679"/>
    </source>
</evidence>
<protein>
    <submittedName>
        <fullName evidence="7">Glycosyl transferase</fullName>
    </submittedName>
</protein>
<dbReference type="OrthoDB" id="4537726at2759"/>
<dbReference type="EMBL" id="GG704912">
    <property type="protein sequence ID" value="EAS28445.3"/>
    <property type="molecule type" value="Genomic_DNA"/>
</dbReference>
<evidence type="ECO:0000313" key="8">
    <source>
        <dbReference type="Proteomes" id="UP000001261"/>
    </source>
</evidence>
<keyword evidence="8" id="KW-1185">Reference proteome</keyword>